<dbReference type="GO" id="GO:0015833">
    <property type="term" value="P:peptide transport"/>
    <property type="evidence" value="ECO:0007669"/>
    <property type="project" value="TreeGrafter"/>
</dbReference>
<protein>
    <submittedName>
        <fullName evidence="6">Oligopeptide transport system substrate-binding protein</fullName>
    </submittedName>
</protein>
<keyword evidence="3" id="KW-0813">Transport</keyword>
<evidence type="ECO:0000313" key="6">
    <source>
        <dbReference type="EMBL" id="GAQ24393.1"/>
    </source>
</evidence>
<dbReference type="InterPro" id="IPR039424">
    <property type="entry name" value="SBP_5"/>
</dbReference>
<gene>
    <name evidence="6" type="ORF">TSYNT_5219</name>
</gene>
<keyword evidence="7" id="KW-1185">Reference proteome</keyword>
<evidence type="ECO:0000259" key="5">
    <source>
        <dbReference type="Pfam" id="PF00496"/>
    </source>
</evidence>
<keyword evidence="4" id="KW-0732">Signal</keyword>
<evidence type="ECO:0000256" key="3">
    <source>
        <dbReference type="ARBA" id="ARBA00022448"/>
    </source>
</evidence>
<dbReference type="RefSeq" id="WP_083497602.1">
    <property type="nucleotide sequence ID" value="NZ_BSDN01000001.1"/>
</dbReference>
<sequence>MAAKTREPGQKKDEYSTAYSGEISTINYLTTATTSEFALAANLVDTLIDYDKYGVVQPCLATEWSVSEDKLVWTFKLRQGVKWYTYEGKEYAEVKAQDFVDSIKYILNPDNGSKTSNIVYGVIKNAEKYYNGEITDFSQVGVKAIDDYTLQYTLEKPIPYFLSMLTYVCFFPVNGQFLEEVGDKFGTDNVNFLYNGAYIMQTFEPQTRRVLVANENYWDKEHVYIKKLNYIYNKEAATLAPELFLRGDIDYADIPASVLDEWMKDPEKKDLIRPNRTNFYTYFYAFNFNPHFAAEHEPDNWKIAVNNANFRKSIFHALDRKAAMLTAEPYNPEYRLNNTITPKNFVDLNGTDYTLLNGLAEFSNTDSFNKDLALSYKEKAIAELQGKAKFPVKVLMPYNTGLTDWINRAQVIEQQLENLLGADYIDVVIEAYPPTGFLDATRRAGNYALMECNWGPDYADPETYTDPFVPDSNYNWPHMAEGYTETNGKTKYENMVNAAKSEYLDLEKRYTLFAEAEAFLIDQAFVIPYSVGGGGYSASRLNPFESPYSPFGVSSERFKGQKILDKPMNTEEFNEALKQWEKERAEALKKAAQ</sequence>
<evidence type="ECO:0000256" key="2">
    <source>
        <dbReference type="ARBA" id="ARBA00005695"/>
    </source>
</evidence>
<dbReference type="InterPro" id="IPR030678">
    <property type="entry name" value="Peptide/Ni-bd"/>
</dbReference>
<dbReference type="EMBL" id="DF976999">
    <property type="protein sequence ID" value="GAQ24393.1"/>
    <property type="molecule type" value="Genomic_DNA"/>
</dbReference>
<dbReference type="GO" id="GO:0030313">
    <property type="term" value="C:cell envelope"/>
    <property type="evidence" value="ECO:0007669"/>
    <property type="project" value="UniProtKB-SubCell"/>
</dbReference>
<organism evidence="6">
    <name type="scientific">Tepidanaerobacter syntrophicus</name>
    <dbReference type="NCBI Taxonomy" id="224999"/>
    <lineage>
        <taxon>Bacteria</taxon>
        <taxon>Bacillati</taxon>
        <taxon>Bacillota</taxon>
        <taxon>Clostridia</taxon>
        <taxon>Thermosediminibacterales</taxon>
        <taxon>Tepidanaerobacteraceae</taxon>
        <taxon>Tepidanaerobacter</taxon>
    </lineage>
</organism>
<dbReference type="Gene3D" id="3.90.76.10">
    <property type="entry name" value="Dipeptide-binding Protein, Domain 1"/>
    <property type="match status" value="1"/>
</dbReference>
<evidence type="ECO:0000313" key="7">
    <source>
        <dbReference type="Proteomes" id="UP000062160"/>
    </source>
</evidence>
<dbReference type="SUPFAM" id="SSF53850">
    <property type="entry name" value="Periplasmic binding protein-like II"/>
    <property type="match status" value="1"/>
</dbReference>
<dbReference type="PIRSF" id="PIRSF002741">
    <property type="entry name" value="MppA"/>
    <property type="match status" value="1"/>
</dbReference>
<name>A0A0U9HC80_9FIRM</name>
<dbReference type="PANTHER" id="PTHR30290">
    <property type="entry name" value="PERIPLASMIC BINDING COMPONENT OF ABC TRANSPORTER"/>
    <property type="match status" value="1"/>
</dbReference>
<dbReference type="PANTHER" id="PTHR30290:SF10">
    <property type="entry name" value="PERIPLASMIC OLIGOPEPTIDE-BINDING PROTEIN-RELATED"/>
    <property type="match status" value="1"/>
</dbReference>
<comment type="subcellular location">
    <subcellularLocation>
        <location evidence="1">Cell envelope</location>
    </subcellularLocation>
</comment>
<reference evidence="6" key="1">
    <citation type="journal article" date="2016" name="Genome Announc.">
        <title>Draft Genome Sequence of the Syntrophic Lactate-Degrading Bacterium Tepidanaerobacter syntrophicus JLT.</title>
        <authorList>
            <person name="Matsuura N."/>
            <person name="Ohashi A."/>
            <person name="Tourlousse D.M."/>
            <person name="Sekiguchi Y."/>
        </authorList>
    </citation>
    <scope>NUCLEOTIDE SEQUENCE [LARGE SCALE GENOMIC DNA]</scope>
    <source>
        <strain evidence="6">JL</strain>
    </source>
</reference>
<dbReference type="Gene3D" id="3.40.190.10">
    <property type="entry name" value="Periplasmic binding protein-like II"/>
    <property type="match status" value="1"/>
</dbReference>
<dbReference type="Proteomes" id="UP000062160">
    <property type="component" value="Unassembled WGS sequence"/>
</dbReference>
<evidence type="ECO:0000256" key="4">
    <source>
        <dbReference type="ARBA" id="ARBA00022729"/>
    </source>
</evidence>
<evidence type="ECO:0000256" key="1">
    <source>
        <dbReference type="ARBA" id="ARBA00004196"/>
    </source>
</evidence>
<dbReference type="GO" id="GO:1904680">
    <property type="term" value="F:peptide transmembrane transporter activity"/>
    <property type="evidence" value="ECO:0007669"/>
    <property type="project" value="TreeGrafter"/>
</dbReference>
<dbReference type="CDD" id="cd08504">
    <property type="entry name" value="PBP2_OppA"/>
    <property type="match status" value="1"/>
</dbReference>
<accession>A0A0U9HC80</accession>
<proteinExistence type="inferred from homology"/>
<dbReference type="OrthoDB" id="9801912at2"/>
<dbReference type="STRING" id="224999.GCA_001485475_00375"/>
<feature type="domain" description="Solute-binding protein family 5" evidence="5">
    <location>
        <begin position="56"/>
        <end position="475"/>
    </location>
</feature>
<dbReference type="InterPro" id="IPR000914">
    <property type="entry name" value="SBP_5_dom"/>
</dbReference>
<dbReference type="GO" id="GO:0043190">
    <property type="term" value="C:ATP-binding cassette (ABC) transporter complex"/>
    <property type="evidence" value="ECO:0007669"/>
    <property type="project" value="InterPro"/>
</dbReference>
<dbReference type="Gene3D" id="3.10.105.10">
    <property type="entry name" value="Dipeptide-binding Protein, Domain 3"/>
    <property type="match status" value="1"/>
</dbReference>
<comment type="similarity">
    <text evidence="2">Belongs to the bacterial solute-binding protein 5 family.</text>
</comment>
<dbReference type="Pfam" id="PF00496">
    <property type="entry name" value="SBP_bac_5"/>
    <property type="match status" value="1"/>
</dbReference>
<dbReference type="AlphaFoldDB" id="A0A0U9HC80"/>
<dbReference type="GO" id="GO:0042597">
    <property type="term" value="C:periplasmic space"/>
    <property type="evidence" value="ECO:0007669"/>
    <property type="project" value="UniProtKB-ARBA"/>
</dbReference>